<evidence type="ECO:0000313" key="3">
    <source>
        <dbReference type="Proteomes" id="UP000249590"/>
    </source>
</evidence>
<proteinExistence type="predicted"/>
<dbReference type="Proteomes" id="UP000249590">
    <property type="component" value="Unassembled WGS sequence"/>
</dbReference>
<dbReference type="OrthoDB" id="7357280at2"/>
<dbReference type="EMBL" id="QHHQ01000005">
    <property type="protein sequence ID" value="RAH99188.1"/>
    <property type="molecule type" value="Genomic_DNA"/>
</dbReference>
<accession>A0A8B2NLX9</accession>
<sequence>MPQLLLTAVAALGVPGLVTSAGGLTALGGVISAGLGIGLNFAAQLLLAPKPNRPKPQDVKNVVRASVTARSRHYGRGRWGGSLAFIETYSGDLYQIVCFGHGRVDAFETFYVDDRPVTLDTNGWATDDPYKGNSVRIDWRFGTELQTAYEIMLSDLPEGVWTADHRIASVAHALIVANAVSQGRFNNVYPNRIPTLNVVGRGARVYDPRIPGNAWSANLALCLRDYLVYEYGGRIDPARVHMGSFSTAADICDEAVPVKAGGTIPRYHGALSYSFEEEPRSVLERFLAAMDGRTYLAPDGRIALLVGKWAAPTITITDGHVIDYDIEDGSGAHRSANEIMVKYTQIEANYSETTADAWRDEASIAAYGIMSSSPELYEIQHHNHARRIAKILAHRANPRWTGTIRTTLFGMQCIDQRWISLQLADLDIDETFEIMSFALDLRTMTVMLTVQSFSSDAYDFDAATEEGDAPAVPDSIEAAALPAPASVSLTSDTRTVSSVTYTDTDTVWNNGEESNNTTTNNVTETVSAVTLQITVAAPPSSALEARAQYRVEPGGAWRSVTLTDDDGPPYGEVSGVARGQTYRARARYVSAGKEGTWVTSSTVST</sequence>
<dbReference type="InterPro" id="IPR003961">
    <property type="entry name" value="FN3_dom"/>
</dbReference>
<evidence type="ECO:0000313" key="2">
    <source>
        <dbReference type="EMBL" id="RAH99188.1"/>
    </source>
</evidence>
<evidence type="ECO:0000259" key="1">
    <source>
        <dbReference type="PROSITE" id="PS50853"/>
    </source>
</evidence>
<dbReference type="PROSITE" id="PS50853">
    <property type="entry name" value="FN3"/>
    <property type="match status" value="1"/>
</dbReference>
<name>A0A8B2NLX9_9HYPH</name>
<dbReference type="AlphaFoldDB" id="A0A8B2NLX9"/>
<feature type="domain" description="Fibronectin type-III" evidence="1">
    <location>
        <begin position="512"/>
        <end position="605"/>
    </location>
</feature>
<dbReference type="RefSeq" id="WP_111349250.1">
    <property type="nucleotide sequence ID" value="NZ_QHHQ01000005.1"/>
</dbReference>
<gene>
    <name evidence="2" type="ORF">DLJ53_21825</name>
</gene>
<reference evidence="2 3" key="1">
    <citation type="submission" date="2018-05" db="EMBL/GenBank/DDBJ databases">
        <title>Acuticoccus sediminis sp. nov., isolated from deep-sea sediment of Indian Ocean.</title>
        <authorList>
            <person name="Liu X."/>
            <person name="Lai Q."/>
            <person name="Du Y."/>
            <person name="Sun F."/>
            <person name="Zhang X."/>
            <person name="Wang S."/>
            <person name="Shao Z."/>
        </authorList>
    </citation>
    <scope>NUCLEOTIDE SEQUENCE [LARGE SCALE GENOMIC DNA]</scope>
    <source>
        <strain evidence="2 3">PTG4-2</strain>
    </source>
</reference>
<comment type="caution">
    <text evidence="2">The sequence shown here is derived from an EMBL/GenBank/DDBJ whole genome shotgun (WGS) entry which is preliminary data.</text>
</comment>
<keyword evidence="3" id="KW-1185">Reference proteome</keyword>
<protein>
    <recommendedName>
        <fullName evidence="1">Fibronectin type-III domain-containing protein</fullName>
    </recommendedName>
</protein>
<organism evidence="2 3">
    <name type="scientific">Acuticoccus sediminis</name>
    <dbReference type="NCBI Taxonomy" id="2184697"/>
    <lineage>
        <taxon>Bacteria</taxon>
        <taxon>Pseudomonadati</taxon>
        <taxon>Pseudomonadota</taxon>
        <taxon>Alphaproteobacteria</taxon>
        <taxon>Hyphomicrobiales</taxon>
        <taxon>Amorphaceae</taxon>
        <taxon>Acuticoccus</taxon>
    </lineage>
</organism>